<dbReference type="Gene3D" id="1.10.150.130">
    <property type="match status" value="1"/>
</dbReference>
<evidence type="ECO:0000256" key="6">
    <source>
        <dbReference type="ARBA" id="ARBA00023125"/>
    </source>
</evidence>
<gene>
    <name evidence="12" type="ORF">CLOSTHATH_00942</name>
</gene>
<evidence type="ECO:0000313" key="13">
    <source>
        <dbReference type="Proteomes" id="UP000004968"/>
    </source>
</evidence>
<keyword evidence="3" id="KW-0132">Cell division</keyword>
<keyword evidence="5" id="KW-0229">DNA integration</keyword>
<keyword evidence="2" id="KW-0963">Cytoplasm</keyword>
<evidence type="ECO:0000256" key="1">
    <source>
        <dbReference type="ARBA" id="ARBA00004496"/>
    </source>
</evidence>
<dbReference type="InterPro" id="IPR011010">
    <property type="entry name" value="DNA_brk_join_enz"/>
</dbReference>
<feature type="domain" description="Core-binding (CB)" evidence="11">
    <location>
        <begin position="88"/>
        <end position="170"/>
    </location>
</feature>
<keyword evidence="6 9" id="KW-0238">DNA-binding</keyword>
<proteinExistence type="predicted"/>
<dbReference type="Proteomes" id="UP000004968">
    <property type="component" value="Unassembled WGS sequence"/>
</dbReference>
<comment type="subcellular location">
    <subcellularLocation>
        <location evidence="1">Cytoplasm</location>
    </subcellularLocation>
</comment>
<dbReference type="AlphaFoldDB" id="D3ABG4"/>
<dbReference type="PROSITE" id="PS51898">
    <property type="entry name" value="TYR_RECOMBINASE"/>
    <property type="match status" value="1"/>
</dbReference>
<dbReference type="Pfam" id="PF00589">
    <property type="entry name" value="Phage_integrase"/>
    <property type="match status" value="1"/>
</dbReference>
<evidence type="ECO:0000259" key="10">
    <source>
        <dbReference type="PROSITE" id="PS51898"/>
    </source>
</evidence>
<evidence type="ECO:0000256" key="8">
    <source>
        <dbReference type="ARBA" id="ARBA00023306"/>
    </source>
</evidence>
<comment type="caution">
    <text evidence="12">The sequence shown here is derived from an EMBL/GenBank/DDBJ whole genome shotgun (WGS) entry which is preliminary data.</text>
</comment>
<dbReference type="InterPro" id="IPR010998">
    <property type="entry name" value="Integrase_recombinase_N"/>
</dbReference>
<evidence type="ECO:0000256" key="7">
    <source>
        <dbReference type="ARBA" id="ARBA00023172"/>
    </source>
</evidence>
<dbReference type="GO" id="GO:0015074">
    <property type="term" value="P:DNA integration"/>
    <property type="evidence" value="ECO:0007669"/>
    <property type="project" value="UniProtKB-KW"/>
</dbReference>
<dbReference type="Gene3D" id="1.10.443.10">
    <property type="entry name" value="Intergrase catalytic core"/>
    <property type="match status" value="1"/>
</dbReference>
<feature type="domain" description="Tyr recombinase" evidence="10">
    <location>
        <begin position="191"/>
        <end position="373"/>
    </location>
</feature>
<dbReference type="InterPro" id="IPR013762">
    <property type="entry name" value="Integrase-like_cat_sf"/>
</dbReference>
<evidence type="ECO:0000256" key="3">
    <source>
        <dbReference type="ARBA" id="ARBA00022618"/>
    </source>
</evidence>
<dbReference type="InterPro" id="IPR044068">
    <property type="entry name" value="CB"/>
</dbReference>
<accession>D3ABG4</accession>
<feature type="non-terminal residue" evidence="12">
    <location>
        <position position="1"/>
    </location>
</feature>
<dbReference type="HOGENOM" id="CLU_734712_0_0_9"/>
<dbReference type="PROSITE" id="PS51900">
    <property type="entry name" value="CB"/>
    <property type="match status" value="1"/>
</dbReference>
<reference evidence="12 13" key="1">
    <citation type="submission" date="2010-01" db="EMBL/GenBank/DDBJ databases">
        <authorList>
            <person name="Weinstock G."/>
            <person name="Sodergren E."/>
            <person name="Clifton S."/>
            <person name="Fulton L."/>
            <person name="Fulton B."/>
            <person name="Courtney L."/>
            <person name="Fronick C."/>
            <person name="Harrison M."/>
            <person name="Strong C."/>
            <person name="Farmer C."/>
            <person name="Delahaunty K."/>
            <person name="Markovic C."/>
            <person name="Hall O."/>
            <person name="Minx P."/>
            <person name="Tomlinson C."/>
            <person name="Mitreva M."/>
            <person name="Nelson J."/>
            <person name="Hou S."/>
            <person name="Wollam A."/>
            <person name="Pepin K.H."/>
            <person name="Johnson M."/>
            <person name="Bhonagiri V."/>
            <person name="Nash W.E."/>
            <person name="Warren W."/>
            <person name="Chinwalla A."/>
            <person name="Mardis E.R."/>
            <person name="Wilson R.K."/>
        </authorList>
    </citation>
    <scope>NUCLEOTIDE SEQUENCE [LARGE SCALE GENOMIC DNA]</scope>
    <source>
        <strain evidence="12 13">DSM 13479</strain>
    </source>
</reference>
<dbReference type="InterPro" id="IPR050090">
    <property type="entry name" value="Tyrosine_recombinase_XerCD"/>
</dbReference>
<dbReference type="EMBL" id="ACIO01000067">
    <property type="protein sequence ID" value="EFD00843.1"/>
    <property type="molecule type" value="Genomic_DNA"/>
</dbReference>
<keyword evidence="7" id="KW-0233">DNA recombination</keyword>
<dbReference type="GO" id="GO:0003677">
    <property type="term" value="F:DNA binding"/>
    <property type="evidence" value="ECO:0007669"/>
    <property type="project" value="UniProtKB-UniRule"/>
</dbReference>
<keyword evidence="8" id="KW-0131">Cell cycle</keyword>
<evidence type="ECO:0000256" key="2">
    <source>
        <dbReference type="ARBA" id="ARBA00022490"/>
    </source>
</evidence>
<organism evidence="12 13">
    <name type="scientific">Hungatella hathewayi DSM 13479</name>
    <dbReference type="NCBI Taxonomy" id="566550"/>
    <lineage>
        <taxon>Bacteria</taxon>
        <taxon>Bacillati</taxon>
        <taxon>Bacillota</taxon>
        <taxon>Clostridia</taxon>
        <taxon>Lachnospirales</taxon>
        <taxon>Lachnospiraceae</taxon>
        <taxon>Hungatella</taxon>
    </lineage>
</organism>
<dbReference type="PANTHER" id="PTHR30349:SF77">
    <property type="entry name" value="TYROSINE RECOMBINASE XERC"/>
    <property type="match status" value="1"/>
</dbReference>
<name>D3ABG4_9FIRM</name>
<dbReference type="GO" id="GO:0007059">
    <property type="term" value="P:chromosome segregation"/>
    <property type="evidence" value="ECO:0007669"/>
    <property type="project" value="UniProtKB-KW"/>
</dbReference>
<evidence type="ECO:0000256" key="4">
    <source>
        <dbReference type="ARBA" id="ARBA00022829"/>
    </source>
</evidence>
<dbReference type="GO" id="GO:0005737">
    <property type="term" value="C:cytoplasm"/>
    <property type="evidence" value="ECO:0007669"/>
    <property type="project" value="UniProtKB-SubCell"/>
</dbReference>
<keyword evidence="4" id="KW-0159">Chromosome partition</keyword>
<dbReference type="InterPro" id="IPR002104">
    <property type="entry name" value="Integrase_catalytic"/>
</dbReference>
<dbReference type="PANTHER" id="PTHR30349">
    <property type="entry name" value="PHAGE INTEGRASE-RELATED"/>
    <property type="match status" value="1"/>
</dbReference>
<evidence type="ECO:0000313" key="12">
    <source>
        <dbReference type="EMBL" id="EFD00843.1"/>
    </source>
</evidence>
<evidence type="ECO:0000256" key="5">
    <source>
        <dbReference type="ARBA" id="ARBA00022908"/>
    </source>
</evidence>
<evidence type="ECO:0000256" key="9">
    <source>
        <dbReference type="PROSITE-ProRule" id="PRU01248"/>
    </source>
</evidence>
<dbReference type="SUPFAM" id="SSF56349">
    <property type="entry name" value="DNA breaking-rejoining enzymes"/>
    <property type="match status" value="1"/>
</dbReference>
<dbReference type="GO" id="GO:0051301">
    <property type="term" value="P:cell division"/>
    <property type="evidence" value="ECO:0007669"/>
    <property type="project" value="UniProtKB-KW"/>
</dbReference>
<evidence type="ECO:0000259" key="11">
    <source>
        <dbReference type="PROSITE" id="PS51900"/>
    </source>
</evidence>
<sequence>VSPIATAKSLFYLVTNMIGGRYKALPFTMISEGGLIYMVEKILENVVNEMAPHLSQDQLEHLSNVLYVNFHGMEVQEQCTELTASGEDGDEAKIRMFVASKKAVNRQTNTLKQYTREICNMLDFLGKRLEDITGMDLRYYYGVMRERRGIKMSTMQTRLHYLSSFWDFMITEDLVSSNPVKKVGLLKIEKTIKKPFSAAEMEALRTSCSELRDRALVEFLYSTGVRVSELVSLNVGDIEMGKQELIVYGKGSKERKTYLTDGAKFYLRRYLRTRCENEGMTMEELQGRPLFATLDRPHGRLTVAGVQYMLRQLGRRAGVEGVHPHRFRRTIATDLLSRGMPIEQVKEFLGHEKLDTTMIYCTVKTESVQASHRKYA</sequence>
<dbReference type="GO" id="GO:0006310">
    <property type="term" value="P:DNA recombination"/>
    <property type="evidence" value="ECO:0007669"/>
    <property type="project" value="UniProtKB-KW"/>
</dbReference>
<protein>
    <submittedName>
        <fullName evidence="12">Site-specific recombinase, phage integrase family</fullName>
    </submittedName>
</protein>